<accession>A0A397S9N8</accession>
<protein>
    <submittedName>
        <fullName evidence="1">Uncharacterized protein</fullName>
    </submittedName>
</protein>
<gene>
    <name evidence="1" type="ORF">C1645_745917</name>
</gene>
<keyword evidence="2" id="KW-1185">Reference proteome</keyword>
<comment type="caution">
    <text evidence="1">The sequence shown here is derived from an EMBL/GenBank/DDBJ whole genome shotgun (WGS) entry which is preliminary data.</text>
</comment>
<dbReference type="AlphaFoldDB" id="A0A397S9N8"/>
<reference evidence="1 2" key="1">
    <citation type="submission" date="2018-06" db="EMBL/GenBank/DDBJ databases">
        <title>Comparative genomics reveals the genomic features of Rhizophagus irregularis, R. cerebriforme, R. diaphanum and Gigaspora rosea, and their symbiotic lifestyle signature.</title>
        <authorList>
            <person name="Morin E."/>
            <person name="San Clemente H."/>
            <person name="Chen E.C.H."/>
            <person name="De La Providencia I."/>
            <person name="Hainaut M."/>
            <person name="Kuo A."/>
            <person name="Kohler A."/>
            <person name="Murat C."/>
            <person name="Tang N."/>
            <person name="Roy S."/>
            <person name="Loubradou J."/>
            <person name="Henrissat B."/>
            <person name="Grigoriev I.V."/>
            <person name="Corradi N."/>
            <person name="Roux C."/>
            <person name="Martin F.M."/>
        </authorList>
    </citation>
    <scope>NUCLEOTIDE SEQUENCE [LARGE SCALE GENOMIC DNA]</scope>
    <source>
        <strain evidence="1 2">DAOM 227022</strain>
    </source>
</reference>
<proteinExistence type="predicted"/>
<evidence type="ECO:0000313" key="1">
    <source>
        <dbReference type="EMBL" id="RIA79431.1"/>
    </source>
</evidence>
<dbReference type="EMBL" id="QKYT01001304">
    <property type="protein sequence ID" value="RIA79431.1"/>
    <property type="molecule type" value="Genomic_DNA"/>
</dbReference>
<name>A0A397S9N8_9GLOM</name>
<dbReference type="Proteomes" id="UP000265703">
    <property type="component" value="Unassembled WGS sequence"/>
</dbReference>
<dbReference type="OrthoDB" id="5380555at2759"/>
<evidence type="ECO:0000313" key="2">
    <source>
        <dbReference type="Proteomes" id="UP000265703"/>
    </source>
</evidence>
<organism evidence="1 2">
    <name type="scientific">Glomus cerebriforme</name>
    <dbReference type="NCBI Taxonomy" id="658196"/>
    <lineage>
        <taxon>Eukaryota</taxon>
        <taxon>Fungi</taxon>
        <taxon>Fungi incertae sedis</taxon>
        <taxon>Mucoromycota</taxon>
        <taxon>Glomeromycotina</taxon>
        <taxon>Glomeromycetes</taxon>
        <taxon>Glomerales</taxon>
        <taxon>Glomeraceae</taxon>
        <taxon>Glomus</taxon>
    </lineage>
</organism>
<sequence>MEKEIEIHANDVKKEFRGKELNPFKNAINYFNEPEHLLEEVFTEISIIVQFPPPNTTELGIYFQTVNEKEDALVNFKKLLDVVELSNNKLYVFINKYDTSMNKVLKNETLLQALTSHHKNKSYSTKSRFESIESSFKQFFSRLKTTYDEGVAHVFLTEFLYNSFN</sequence>